<sequence length="59" mass="6606">MTTLFIVLVVLFAALFILVPLLEKHASKGDAINESRISRWIIPLMAAVLILGILRHYFG</sequence>
<feature type="transmembrane region" description="Helical" evidence="1">
    <location>
        <begin position="40"/>
        <end position="58"/>
    </location>
</feature>
<dbReference type="OrthoDB" id="5773043at2"/>
<evidence type="ECO:0000313" key="3">
    <source>
        <dbReference type="Proteomes" id="UP000198762"/>
    </source>
</evidence>
<keyword evidence="3" id="KW-1185">Reference proteome</keyword>
<organism evidence="2 3">
    <name type="scientific">Marinobacter segnicrescens</name>
    <dbReference type="NCBI Taxonomy" id="430453"/>
    <lineage>
        <taxon>Bacteria</taxon>
        <taxon>Pseudomonadati</taxon>
        <taxon>Pseudomonadota</taxon>
        <taxon>Gammaproteobacteria</taxon>
        <taxon>Pseudomonadales</taxon>
        <taxon>Marinobacteraceae</taxon>
        <taxon>Marinobacter</taxon>
    </lineage>
</organism>
<dbReference type="AlphaFoldDB" id="A0A1I0AT12"/>
<accession>A0A1I0AT12</accession>
<name>A0A1I0AT12_9GAMM</name>
<dbReference type="EMBL" id="FOHZ01000003">
    <property type="protein sequence ID" value="SES97057.1"/>
    <property type="molecule type" value="Genomic_DNA"/>
</dbReference>
<gene>
    <name evidence="2" type="ORF">SAMN04487962_10384</name>
</gene>
<evidence type="ECO:0000313" key="2">
    <source>
        <dbReference type="EMBL" id="SES97057.1"/>
    </source>
</evidence>
<proteinExistence type="predicted"/>
<evidence type="ECO:0000256" key="1">
    <source>
        <dbReference type="SAM" id="Phobius"/>
    </source>
</evidence>
<dbReference type="RefSeq" id="WP_091849066.1">
    <property type="nucleotide sequence ID" value="NZ_FOHZ01000003.1"/>
</dbReference>
<reference evidence="3" key="1">
    <citation type="submission" date="2016-10" db="EMBL/GenBank/DDBJ databases">
        <authorList>
            <person name="Varghese N."/>
            <person name="Submissions S."/>
        </authorList>
    </citation>
    <scope>NUCLEOTIDE SEQUENCE [LARGE SCALE GENOMIC DNA]</scope>
    <source>
        <strain evidence="3">CGMCC 1.6489</strain>
    </source>
</reference>
<keyword evidence="1" id="KW-0812">Transmembrane</keyword>
<keyword evidence="1" id="KW-1133">Transmembrane helix</keyword>
<dbReference type="STRING" id="430453.SAMN04487962_10384"/>
<keyword evidence="1" id="KW-0472">Membrane</keyword>
<dbReference type="Proteomes" id="UP000198762">
    <property type="component" value="Unassembled WGS sequence"/>
</dbReference>
<protein>
    <submittedName>
        <fullName evidence="2">Uncharacterized protein</fullName>
    </submittedName>
</protein>